<dbReference type="EMBL" id="CVUD02000243">
    <property type="protein sequence ID" value="SEH92328.1"/>
    <property type="molecule type" value="Genomic_DNA"/>
</dbReference>
<protein>
    <submittedName>
        <fullName evidence="1">Uncharacterized protein</fullName>
    </submittedName>
</protein>
<organism evidence="1 2">
    <name type="scientific">Bathymodiolus azoricus thioautotrophic gill symbiont</name>
    <dbReference type="NCBI Taxonomy" id="235205"/>
    <lineage>
        <taxon>Bacteria</taxon>
        <taxon>Pseudomonadati</taxon>
        <taxon>Pseudomonadota</taxon>
        <taxon>Gammaproteobacteria</taxon>
        <taxon>sulfur-oxidizing symbionts</taxon>
    </lineage>
</organism>
<accession>A0A1H6LUC9</accession>
<gene>
    <name evidence="1" type="ORF">BAZSYMB_SCAFFOLD00101_4</name>
</gene>
<dbReference type="Proteomes" id="UP000198559">
    <property type="component" value="Unassembled WGS sequence"/>
</dbReference>
<name>A0A1H6LUC9_9GAMM</name>
<reference evidence="2" key="1">
    <citation type="submission" date="2016-06" db="EMBL/GenBank/DDBJ databases">
        <authorList>
            <person name="Petersen J."/>
            <person name="Sayavedra L."/>
        </authorList>
    </citation>
    <scope>NUCLEOTIDE SEQUENCE [LARGE SCALE GENOMIC DNA]</scope>
    <source>
        <strain evidence="2">BazSymB</strain>
    </source>
</reference>
<sequence length="54" mass="6111">MQKSLFSMVCLTHLRRLKVLAVNGIVIFSQHLGLLNIGKNNAVLVIITQYLLFE</sequence>
<proteinExistence type="predicted"/>
<evidence type="ECO:0000313" key="2">
    <source>
        <dbReference type="Proteomes" id="UP000198559"/>
    </source>
</evidence>
<dbReference type="AlphaFoldDB" id="A0A1H6LUC9"/>
<dbReference type="STRING" id="235205.BAZSYMB_SCAFFOLD00101_4"/>
<evidence type="ECO:0000313" key="1">
    <source>
        <dbReference type="EMBL" id="SEH92328.1"/>
    </source>
</evidence>